<dbReference type="InterPro" id="IPR011010">
    <property type="entry name" value="DNA_brk_join_enz"/>
</dbReference>
<dbReference type="OrthoDB" id="10496966at2759"/>
<evidence type="ECO:0000313" key="3">
    <source>
        <dbReference type="EMBL" id="PFX17378.1"/>
    </source>
</evidence>
<feature type="region of interest" description="Disordered" evidence="2">
    <location>
        <begin position="1069"/>
        <end position="1088"/>
    </location>
</feature>
<feature type="region of interest" description="Disordered" evidence="2">
    <location>
        <begin position="1926"/>
        <end position="2042"/>
    </location>
</feature>
<gene>
    <name evidence="3" type="ORF">AWC38_SpisGene18301</name>
</gene>
<evidence type="ECO:0000313" key="4">
    <source>
        <dbReference type="Proteomes" id="UP000225706"/>
    </source>
</evidence>
<feature type="compositionally biased region" description="Basic residues" evidence="2">
    <location>
        <begin position="1072"/>
        <end position="1088"/>
    </location>
</feature>
<reference evidence="4" key="1">
    <citation type="journal article" date="2017" name="bioRxiv">
        <title>Comparative analysis of the genomes of Stylophora pistillata and Acropora digitifera provides evidence for extensive differences between species of corals.</title>
        <authorList>
            <person name="Voolstra C.R."/>
            <person name="Li Y."/>
            <person name="Liew Y.J."/>
            <person name="Baumgarten S."/>
            <person name="Zoccola D."/>
            <person name="Flot J.-F."/>
            <person name="Tambutte S."/>
            <person name="Allemand D."/>
            <person name="Aranda M."/>
        </authorList>
    </citation>
    <scope>NUCLEOTIDE SEQUENCE [LARGE SCALE GENOMIC DNA]</scope>
</reference>
<feature type="compositionally biased region" description="Acidic residues" evidence="2">
    <location>
        <begin position="1219"/>
        <end position="1231"/>
    </location>
</feature>
<comment type="caution">
    <text evidence="3">The sequence shown here is derived from an EMBL/GenBank/DDBJ whole genome shotgun (WGS) entry which is preliminary data.</text>
</comment>
<dbReference type="GO" id="GO:0006310">
    <property type="term" value="P:DNA recombination"/>
    <property type="evidence" value="ECO:0007669"/>
    <property type="project" value="UniProtKB-KW"/>
</dbReference>
<keyword evidence="4" id="KW-1185">Reference proteome</keyword>
<feature type="compositionally biased region" description="Basic and acidic residues" evidence="2">
    <location>
        <begin position="98"/>
        <end position="116"/>
    </location>
</feature>
<dbReference type="EMBL" id="LSMT01000477">
    <property type="protein sequence ID" value="PFX17378.1"/>
    <property type="molecule type" value="Genomic_DNA"/>
</dbReference>
<sequence>MRFPRTASLQSTNQPGRPGERPGRNVLFCASIQHLQLQHIEKCTFKALSYMLYVHECLMGKSFVPNRNLQGSAVTAGSAEILQDIIDTVEMLREAKQRHEEKVKKRVESSETRVPSEEEDTSNEEWRHGSSASESSDDDSSNGKGGAGVKGVRGERKSLGEEVVSGEVEADKESAVLCEGQEEVVERKKPQVVRGGKRSTHVTRSCKVPSCRGYKGPNLKRHLMDVHLKKKEIFDKDVERLFNMGVSKTKLRGPPRKSKKGTLVKGRRKRWCPEPFCGFLGPYLPQHLRAVHKMTPGSESLILFLQPEHMEPSTTGPDPTCSEDSKDELPESEYANEEAYFLEPAPTTPRHTWLVGFYKYLNTPAAGFHKDRNRLQHACQVKTLLSEVDPSKGDIQVLEEEEGSRVWLDWVIPNLSVRAAGTLKSYLNSLQKFLEFVTRKGKRETLPDVSEETKNVLCDLCCNLKGWRRYISKETSAATFAKYLKEADQLLTTEEVEEIMVSGPANDGRVALIAADSATSADQLSIQQYSAARDFLVVMLTRTVGTRPGALEGATLGMFHSSLLLVTTDSSPASPIFLKSDGAPYARVTIGRRISAFIVNSGIRADKPITATDFQKWIVTTMKTKKRAGEKIDEDLLRRLMCHSEKTAHTWYLREDLTEQAAQASQQIAANTTVTPTPEIRPTIATTPVTRRRLHSVTSAPSPCRSLTSEQKCAEEKCFSDEIKEGFPPGKERVIAAMKADNVLMDVAGSDDKVKKVLDSVRYIIKARPTLELATLEEEPASIRTANYMQSHPPSTSSAVPSGDSGRVEWSLEDSKALEAALSDYDKPPTNLELRAILSSSDTLRRILEENSFERIRNKPKMDTRPLPLDVELDSIVALLGEAGGGDPVALRRLRMHEGCNFEGPEVYNPATNLDDLESDLVQMFYFCASVKHLQLRYIEKCTYKALSYMLYVYQCLLDKPFLSNRNLEGREVTAGSAEILQDIIDTVEMLREAKKSHDDKIKKRVKTSVKKETSVEKVSSDEDSSNEEWRHSSNASDSSGDESSNMDVHLEKREIFDDDVDKLFNMGLSKTKTRGPPRKSKKGTLLKGRRKQWCPEPFCGFLRSYLPQHLKTVHRMTPGSEKYKVALKEARSYRGEEEELALLTPPRPPIIQIQMSKSAKKRPLKVAPEDDKCSNDSADELPAKALKTTTSLPEDIVPPTPLQPENIEPSTPDPDPTCSEDSEDELPESEYANEEAYFLEPAPSTPRQTWLVGFFKYLNTPAAGYHKDRNRLQHACQVKTLLSEVDPSGDIQVLEEEEGSRVWLDGVIPNPSVRAAGTLKSYLNSLQKFLEFVTRKGKRETLPVITEETRNVLSDLCSNLKGWRRFISKETSATRFSKYLKEADELLTTEENCGYTPWCPGGCHPRNVQLVPGDEKKTRHMILVTSHKREVDGPAPIPMDPYLFYLLQVFITKLRPLVTKDTSPASPIFVKADGAPYHKGTIGRRISAFIVKSGIRADKPIRATDFRKWIVTTIKSKKRAGEKIDEDLLRRLMCHSEKTAHTWYLREDLTEQEAQASQQITANTAVTPARHEISPTIATTPEGKKIATKITVTPRGIHSAPPITSPCRSLTSEEKKAVHQCFSDDIKEGFPPGKERVISVMKADDVLRDVAGSADKVKKVLDRVRYIIKARPTVEPTTLEEEPASIRTAKYVQSHALSTSSKVPSCDSGRVEWSLEDSKALEAALSEYDKPPTNTELRSILCSSDTLQRILEENSFEGIRNKEVSASEDEDVQVLESEANPSEEEGDGSESEDDVTQPAKATAKPRQKKSCLVPSCKGFAGVNLKRHFTKVHYSKGEISKDDVDRLAALASAGRSKFGAIRRYARKGSKTKAKKRRRRQWCPVEGCNFLGAYMPQHLMQVHQLDNKGQRYKNYLSMARFYQGSEEEIESWRPTPTTSLATRHGVPRTPPKRPLSEIYTDSSSDSPHHPKKEGKNQRKTPVPEPRGKKCCLRPHPTRTYSGGTPSTSLARTPTPSLVRSTKPSVAPVQGAEDDSQDSDSASETFYENKEAFFMEEEPTTPRHKWLVAFYKHLATPDAGFHCDRNRLQHAAQVKGLLEELEPSGVDVQVLCQEDGGRVWSEWVVPNLTRKAAGTLKSYLNSLQMFLDFIVNKGKKPGLPALSSEERNTLRDLSASLKGWRRTITKETSSARYAKILEETESLLTTNEVHRIMQSEPAEEGRRVLEAAERATGSHGLSLSQYQAARDYLLAALTRSVGTRPGTLESATLASYTMPKWDGQRRSKVMLAALDRGGVGPHKGGIGASGQGTYQEQDPHHILVLHQTGADPEGESLRQSAQQGALHLQEVHVGGSVAGHLAERKKLKIEKQKKVRVVTVVSCCLILSDSLGIKSELG</sequence>
<organism evidence="3 4">
    <name type="scientific">Stylophora pistillata</name>
    <name type="common">Smooth cauliflower coral</name>
    <dbReference type="NCBI Taxonomy" id="50429"/>
    <lineage>
        <taxon>Eukaryota</taxon>
        <taxon>Metazoa</taxon>
        <taxon>Cnidaria</taxon>
        <taxon>Anthozoa</taxon>
        <taxon>Hexacorallia</taxon>
        <taxon>Scleractinia</taxon>
        <taxon>Astrocoeniina</taxon>
        <taxon>Pocilloporidae</taxon>
        <taxon>Stylophora</taxon>
    </lineage>
</organism>
<dbReference type="SUPFAM" id="SSF56349">
    <property type="entry name" value="DNA breaking-rejoining enzymes"/>
    <property type="match status" value="1"/>
</dbReference>
<dbReference type="GO" id="GO:0015074">
    <property type="term" value="P:DNA integration"/>
    <property type="evidence" value="ECO:0007669"/>
    <property type="project" value="InterPro"/>
</dbReference>
<dbReference type="InterPro" id="IPR013762">
    <property type="entry name" value="Integrase-like_cat_sf"/>
</dbReference>
<dbReference type="Gene3D" id="1.10.443.10">
    <property type="entry name" value="Intergrase catalytic core"/>
    <property type="match status" value="1"/>
</dbReference>
<evidence type="ECO:0000256" key="1">
    <source>
        <dbReference type="ARBA" id="ARBA00023172"/>
    </source>
</evidence>
<name>A0A2B4RM24_STYPI</name>
<feature type="region of interest" description="Disordered" evidence="2">
    <location>
        <begin position="98"/>
        <end position="166"/>
    </location>
</feature>
<feature type="region of interest" description="Disordered" evidence="2">
    <location>
        <begin position="1762"/>
        <end position="1808"/>
    </location>
</feature>
<feature type="region of interest" description="Disordered" evidence="2">
    <location>
        <begin position="1158"/>
        <end position="1231"/>
    </location>
</feature>
<feature type="compositionally biased region" description="Acidic residues" evidence="2">
    <location>
        <begin position="1782"/>
        <end position="1796"/>
    </location>
</feature>
<feature type="region of interest" description="Disordered" evidence="2">
    <location>
        <begin position="1013"/>
        <end position="1047"/>
    </location>
</feature>
<proteinExistence type="predicted"/>
<keyword evidence="1" id="KW-0233">DNA recombination</keyword>
<feature type="compositionally biased region" description="Polar residues" evidence="2">
    <location>
        <begin position="1997"/>
        <end position="2022"/>
    </location>
</feature>
<feature type="region of interest" description="Disordered" evidence="2">
    <location>
        <begin position="1"/>
        <end position="22"/>
    </location>
</feature>
<evidence type="ECO:0000256" key="2">
    <source>
        <dbReference type="SAM" id="MobiDB-lite"/>
    </source>
</evidence>
<dbReference type="GO" id="GO:0003677">
    <property type="term" value="F:DNA binding"/>
    <property type="evidence" value="ECO:0007669"/>
    <property type="project" value="InterPro"/>
</dbReference>
<protein>
    <submittedName>
        <fullName evidence="3">Uncharacterized protein</fullName>
    </submittedName>
</protein>
<feature type="compositionally biased region" description="Low complexity" evidence="2">
    <location>
        <begin position="1033"/>
        <end position="1046"/>
    </location>
</feature>
<dbReference type="Proteomes" id="UP000225706">
    <property type="component" value="Unassembled WGS sequence"/>
</dbReference>
<accession>A0A2B4RM24</accession>